<dbReference type="RefSeq" id="WP_279834908.1">
    <property type="nucleotide sequence ID" value="NZ_JARVWT010000006.1"/>
</dbReference>
<dbReference type="PANTHER" id="PTHR22946:SF8">
    <property type="entry name" value="ACETYL XYLAN ESTERASE DOMAIN-CONTAINING PROTEIN"/>
    <property type="match status" value="1"/>
</dbReference>
<dbReference type="InterPro" id="IPR050261">
    <property type="entry name" value="FrsA_esterase"/>
</dbReference>
<dbReference type="InterPro" id="IPR008391">
    <property type="entry name" value="AXE1_dom"/>
</dbReference>
<dbReference type="Pfam" id="PF05448">
    <property type="entry name" value="AXE1"/>
    <property type="match status" value="1"/>
</dbReference>
<dbReference type="Gene3D" id="3.40.50.1820">
    <property type="entry name" value="alpha/beta hydrolase"/>
    <property type="match status" value="1"/>
</dbReference>
<dbReference type="Proteomes" id="UP001229409">
    <property type="component" value="Unassembled WGS sequence"/>
</dbReference>
<evidence type="ECO:0000313" key="2">
    <source>
        <dbReference type="EMBL" id="MDH2332520.1"/>
    </source>
</evidence>
<accession>A0AAP4A3U5</accession>
<dbReference type="SUPFAM" id="SSF53474">
    <property type="entry name" value="alpha/beta-Hydrolases"/>
    <property type="match status" value="1"/>
</dbReference>
<name>A0AAP4A3U5_PAEPO</name>
<sequence>MTTSFVYADKGATFKQKLISVYGVHMNNGKLPDAPEIIYGEQKKVDGLDVTDITFSSFDGEKIPGEVIYPKGFKTNNKYPTILVFSGHGEMEELISKPESYQHAGAVGLAKNGYLVYAMENRGMGKLAKMGDHLVLDAVARLHGGSWYGDITTDALYLSAAVNEVPYVDKQRIGTAGVSTGGALSMLVAALGDRVSAAYVQGYLGTYAKTFSDGTHDICNNISGILNVGEMWDVGNLIAPRKALYVNGEMDHFLIADAQVSYAKIKEHYTQLGVEGNVSLLSPRGVTHEFSTQVAADFFNKSL</sequence>
<reference evidence="2" key="1">
    <citation type="submission" date="2023-04" db="EMBL/GenBank/DDBJ databases">
        <title>Uncovering the Secrets of Slow-Growing Bacteria in Tropical Savanna Soil through Cultivation and Genomic Analysis.</title>
        <authorList>
            <person name="Goncalves O.S."/>
            <person name="Santana M.F."/>
        </authorList>
    </citation>
    <scope>NUCLEOTIDE SEQUENCE</scope>
    <source>
        <strain evidence="2">ANTI</strain>
    </source>
</reference>
<organism evidence="2 3">
    <name type="scientific">Paenibacillus polymyxa</name>
    <name type="common">Bacillus polymyxa</name>
    <dbReference type="NCBI Taxonomy" id="1406"/>
    <lineage>
        <taxon>Bacteria</taxon>
        <taxon>Bacillati</taxon>
        <taxon>Bacillota</taxon>
        <taxon>Bacilli</taxon>
        <taxon>Bacillales</taxon>
        <taxon>Paenibacillaceae</taxon>
        <taxon>Paenibacillus</taxon>
    </lineage>
</organism>
<dbReference type="AlphaFoldDB" id="A0AAP4A3U5"/>
<comment type="caution">
    <text evidence="2">The sequence shown here is derived from an EMBL/GenBank/DDBJ whole genome shotgun (WGS) entry which is preliminary data.</text>
</comment>
<gene>
    <name evidence="2" type="ORF">QDS18_16795</name>
</gene>
<evidence type="ECO:0000313" key="3">
    <source>
        <dbReference type="Proteomes" id="UP001229409"/>
    </source>
</evidence>
<dbReference type="InterPro" id="IPR029058">
    <property type="entry name" value="AB_hydrolase_fold"/>
</dbReference>
<dbReference type="PANTHER" id="PTHR22946">
    <property type="entry name" value="DIENELACTONE HYDROLASE DOMAIN-CONTAINING PROTEIN-RELATED"/>
    <property type="match status" value="1"/>
</dbReference>
<protein>
    <submittedName>
        <fullName evidence="2">Acetylxylan esterase</fullName>
    </submittedName>
</protein>
<dbReference type="EMBL" id="JARVWT010000006">
    <property type="protein sequence ID" value="MDH2332520.1"/>
    <property type="molecule type" value="Genomic_DNA"/>
</dbReference>
<feature type="domain" description="Acetyl xylan esterase" evidence="1">
    <location>
        <begin position="44"/>
        <end position="208"/>
    </location>
</feature>
<proteinExistence type="predicted"/>
<evidence type="ECO:0000259" key="1">
    <source>
        <dbReference type="Pfam" id="PF05448"/>
    </source>
</evidence>